<sequence>MAAGTHRTPGFCDLDGTCVSYVSGSASLSALSASIGASPAQPFTSAMMFLNVTSAAGIFPRAPCTCEAVAPLPVAQAWVRVDVVVSLILVGRTLFTMWPGCSVSGEMAAAGS</sequence>
<reference evidence="3" key="3">
    <citation type="submission" date="2019-02" db="EMBL/GenBank/DDBJ databases">
        <title>FDA dAtabase for Regulatory Grade micrObial Sequences (FDA-ARGOS): Supporting development and validation of Infectious Disease Dx tests.</title>
        <authorList>
            <person name="Duncan R."/>
            <person name="Fisher C."/>
            <person name="Tallon L."/>
            <person name="Sadzewicz L."/>
            <person name="Sengamalay N."/>
            <person name="Ott S."/>
            <person name="Godinez A."/>
            <person name="Nagaraj S."/>
            <person name="Vavikolanu K."/>
            <person name="Nadendla S."/>
            <person name="Aluvathingal J."/>
            <person name="Sichtig H."/>
        </authorList>
    </citation>
    <scope>NUCLEOTIDE SEQUENCE [LARGE SCALE GENOMIC DNA]</scope>
    <source>
        <strain evidence="3">FDAARGOS_361</strain>
    </source>
</reference>
<proteinExistence type="predicted"/>
<accession>A0A504XYJ3</accession>
<reference evidence="4" key="1">
    <citation type="submission" date="2019-02" db="EMBL/GenBank/DDBJ databases">
        <title>FDA dAtabase for Regulatory Grade micrObial Sequences (FDA-ARGOS): Supporting development and validation of Infectious Disease Dx tests.</title>
        <authorList>
            <person name="Duncan R."/>
            <person name="Fisher C."/>
            <person name="Tallon L."/>
            <person name="Sadzewicz L."/>
            <person name="Sengamalay N."/>
            <person name="Ott S."/>
            <person name="Godinez A."/>
            <person name="Nagaraj S."/>
            <person name="Vavikolanu K."/>
            <person name="Vyas G."/>
            <person name="Nadendla S."/>
            <person name="Aluvathingal J."/>
            <person name="Sichtig H."/>
        </authorList>
    </citation>
    <scope>NUCLEOTIDE SEQUENCE [LARGE SCALE GENOMIC DNA]</scope>
    <source>
        <strain evidence="4">FDAARGOS_360</strain>
    </source>
</reference>
<dbReference type="AlphaFoldDB" id="A0A504XYJ3"/>
<reference evidence="1" key="2">
    <citation type="submission" date="2019-02" db="EMBL/GenBank/DDBJ databases">
        <title>FDA dAtabase for Regulatory Grade micrObial Sequences (FDA-ARGOS): Supporting development and validation of Infectious Disease Dx tests.</title>
        <authorList>
            <person name="Duncan R."/>
            <person name="Fisher C."/>
            <person name="Tallon L.J."/>
            <person name="Sadzewicz L."/>
            <person name="Sengamalay N."/>
            <person name="Ott S."/>
            <person name="Godinez A."/>
            <person name="Nagaraj S."/>
            <person name="Nadendla S."/>
            <person name="Sichtig H."/>
        </authorList>
    </citation>
    <scope>NUCLEOTIDE SEQUENCE</scope>
    <source>
        <strain evidence="2">FDAARGOS_360</strain>
        <strain evidence="1">FDAARGOS_361</strain>
    </source>
</reference>
<dbReference type="Proteomes" id="UP000318447">
    <property type="component" value="Unassembled WGS sequence"/>
</dbReference>
<evidence type="ECO:0000313" key="4">
    <source>
        <dbReference type="Proteomes" id="UP000318821"/>
    </source>
</evidence>
<evidence type="ECO:0000313" key="1">
    <source>
        <dbReference type="EMBL" id="TPP50197.1"/>
    </source>
</evidence>
<gene>
    <name evidence="2" type="ORF">CGC20_17785</name>
    <name evidence="1" type="ORF">CGC21_16900</name>
</gene>
<comment type="caution">
    <text evidence="1">The sequence shown here is derived from an EMBL/GenBank/DDBJ whole genome shotgun (WGS) entry which is preliminary data.</text>
</comment>
<evidence type="ECO:0000313" key="3">
    <source>
        <dbReference type="Proteomes" id="UP000318447"/>
    </source>
</evidence>
<organism evidence="1 3">
    <name type="scientific">Leishmania donovani</name>
    <dbReference type="NCBI Taxonomy" id="5661"/>
    <lineage>
        <taxon>Eukaryota</taxon>
        <taxon>Discoba</taxon>
        <taxon>Euglenozoa</taxon>
        <taxon>Kinetoplastea</taxon>
        <taxon>Metakinetoplastina</taxon>
        <taxon>Trypanosomatida</taxon>
        <taxon>Trypanosomatidae</taxon>
        <taxon>Leishmaniinae</taxon>
        <taxon>Leishmania</taxon>
    </lineage>
</organism>
<evidence type="ECO:0000313" key="2">
    <source>
        <dbReference type="EMBL" id="TPP51265.1"/>
    </source>
</evidence>
<dbReference type="EMBL" id="RHLD01000023">
    <property type="protein sequence ID" value="TPP51265.1"/>
    <property type="molecule type" value="Genomic_DNA"/>
</dbReference>
<name>A0A504XYJ3_LEIDO</name>
<dbReference type="Proteomes" id="UP000318821">
    <property type="component" value="Unassembled WGS sequence"/>
</dbReference>
<dbReference type="EMBL" id="RHLC01000022">
    <property type="protein sequence ID" value="TPP50197.1"/>
    <property type="molecule type" value="Genomic_DNA"/>
</dbReference>
<protein>
    <submittedName>
        <fullName evidence="1">Uncharacterized protein</fullName>
    </submittedName>
</protein>